<evidence type="ECO:0000313" key="2">
    <source>
        <dbReference type="Proteomes" id="UP000001116"/>
    </source>
</evidence>
<evidence type="ECO:0000313" key="1">
    <source>
        <dbReference type="EMBL" id="ABS02123.1"/>
    </source>
</evidence>
<proteinExistence type="predicted"/>
<name>A6W5N4_KINRD</name>
<gene>
    <name evidence="1" type="ordered locus">Krad_0634</name>
</gene>
<dbReference type="Proteomes" id="UP000001116">
    <property type="component" value="Chromosome"/>
</dbReference>
<organism evidence="1 2">
    <name type="scientific">Kineococcus radiotolerans (strain ATCC BAA-149 / DSM 14245 / SRS30216)</name>
    <dbReference type="NCBI Taxonomy" id="266940"/>
    <lineage>
        <taxon>Bacteria</taxon>
        <taxon>Bacillati</taxon>
        <taxon>Actinomycetota</taxon>
        <taxon>Actinomycetes</taxon>
        <taxon>Kineosporiales</taxon>
        <taxon>Kineosporiaceae</taxon>
        <taxon>Kineococcus</taxon>
    </lineage>
</organism>
<sequence>MRPMGEIDVSADGVHQYAAVLTTSAGTRTEHVVVSGPALLEKAAVTATEEPFLVRRVLEVLLRAEETAEAEGRQPTLPAVIDLRALDAERPDLLSGLPLH</sequence>
<protein>
    <submittedName>
        <fullName evidence="1">Uncharacterized protein</fullName>
    </submittedName>
</protein>
<keyword evidence="2" id="KW-1185">Reference proteome</keyword>
<dbReference type="HOGENOM" id="CLU_2302091_0_0_11"/>
<accession>A6W5N4</accession>
<reference evidence="2" key="1">
    <citation type="journal article" date="2008" name="PLoS ONE">
        <title>Survival in nuclear waste, extreme resistance, and potential applications gleaned from the genome sequence of Kineococcus radiotolerans SRS30216.</title>
        <authorList>
            <person name="Bagwell C.E."/>
            <person name="Bhat S."/>
            <person name="Hawkins G.M."/>
            <person name="Smith B.W."/>
            <person name="Biswas T."/>
            <person name="Hoover T.R."/>
            <person name="Saunders E."/>
            <person name="Han C.S."/>
            <person name="Tsodikov O.V."/>
            <person name="Shimkets L.J."/>
        </authorList>
    </citation>
    <scope>NUCLEOTIDE SEQUENCE [LARGE SCALE GENOMIC DNA]</scope>
    <source>
        <strain evidence="2">ATCC BAA-149 / DSM 14245 / SRS30216</strain>
    </source>
</reference>
<dbReference type="AlphaFoldDB" id="A6W5N4"/>
<dbReference type="EMBL" id="CP000750">
    <property type="protein sequence ID" value="ABS02123.1"/>
    <property type="molecule type" value="Genomic_DNA"/>
</dbReference>
<dbReference type="STRING" id="266940.Krad_0634"/>
<dbReference type="KEGG" id="kra:Krad_0634"/>